<comment type="similarity">
    <text evidence="2 7">Belongs to the dihydrofolate reductase family.</text>
</comment>
<evidence type="ECO:0000313" key="10">
    <source>
        <dbReference type="Proteomes" id="UP000886814"/>
    </source>
</evidence>
<proteinExistence type="inferred from homology"/>
<dbReference type="InterPro" id="IPR024072">
    <property type="entry name" value="DHFR-like_dom_sf"/>
</dbReference>
<reference evidence="9" key="1">
    <citation type="journal article" date="2021" name="PeerJ">
        <title>Extensive microbial diversity within the chicken gut microbiome revealed by metagenomics and culture.</title>
        <authorList>
            <person name="Gilroy R."/>
            <person name="Ravi A."/>
            <person name="Getino M."/>
            <person name="Pursley I."/>
            <person name="Horton D.L."/>
            <person name="Alikhan N.F."/>
            <person name="Baker D."/>
            <person name="Gharbi K."/>
            <person name="Hall N."/>
            <person name="Watson M."/>
            <person name="Adriaenssens E.M."/>
            <person name="Foster-Nyarko E."/>
            <person name="Jarju S."/>
            <person name="Secka A."/>
            <person name="Antonio M."/>
            <person name="Oren A."/>
            <person name="Chaudhuri R.R."/>
            <person name="La Ragione R."/>
            <person name="Hildebrand F."/>
            <person name="Pallen M.J."/>
        </authorList>
    </citation>
    <scope>NUCLEOTIDE SEQUENCE</scope>
    <source>
        <strain evidence="9">CHK195-9823</strain>
    </source>
</reference>
<dbReference type="Proteomes" id="UP000886814">
    <property type="component" value="Unassembled WGS sequence"/>
</dbReference>
<dbReference type="EMBL" id="DXIQ01000013">
    <property type="protein sequence ID" value="HIV37870.1"/>
    <property type="molecule type" value="Genomic_DNA"/>
</dbReference>
<dbReference type="PRINTS" id="PR00070">
    <property type="entry name" value="DHFR"/>
</dbReference>
<dbReference type="PANTHER" id="PTHR48069:SF3">
    <property type="entry name" value="DIHYDROFOLATE REDUCTASE"/>
    <property type="match status" value="1"/>
</dbReference>
<dbReference type="GO" id="GO:0006730">
    <property type="term" value="P:one-carbon metabolic process"/>
    <property type="evidence" value="ECO:0007669"/>
    <property type="project" value="UniProtKB-KW"/>
</dbReference>
<keyword evidence="4 7" id="KW-0554">One-carbon metabolism</keyword>
<dbReference type="PROSITE" id="PS51330">
    <property type="entry name" value="DHFR_2"/>
    <property type="match status" value="1"/>
</dbReference>
<gene>
    <name evidence="9" type="ORF">H9747_02545</name>
</gene>
<keyword evidence="5 7" id="KW-0521">NADP</keyword>
<evidence type="ECO:0000256" key="7">
    <source>
        <dbReference type="PIRNR" id="PIRNR000194"/>
    </source>
</evidence>
<dbReference type="Gene3D" id="3.40.430.10">
    <property type="entry name" value="Dihydrofolate Reductase, subunit A"/>
    <property type="match status" value="1"/>
</dbReference>
<dbReference type="PIRSF" id="PIRSF000194">
    <property type="entry name" value="DHFR"/>
    <property type="match status" value="1"/>
</dbReference>
<evidence type="ECO:0000256" key="2">
    <source>
        <dbReference type="ARBA" id="ARBA00009539"/>
    </source>
</evidence>
<keyword evidence="6 7" id="KW-0560">Oxidoreductase</keyword>
<comment type="pathway">
    <text evidence="1 7">Cofactor biosynthesis; tetrahydrofolate biosynthesis; 5,6,7,8-tetrahydrofolate from 7,8-dihydrofolate: step 1/1.</text>
</comment>
<dbReference type="CDD" id="cd00209">
    <property type="entry name" value="DHFR"/>
    <property type="match status" value="1"/>
</dbReference>
<evidence type="ECO:0000256" key="6">
    <source>
        <dbReference type="ARBA" id="ARBA00023002"/>
    </source>
</evidence>
<evidence type="ECO:0000256" key="4">
    <source>
        <dbReference type="ARBA" id="ARBA00022563"/>
    </source>
</evidence>
<dbReference type="SUPFAM" id="SSF53597">
    <property type="entry name" value="Dihydrofolate reductase-like"/>
    <property type="match status" value="1"/>
</dbReference>
<dbReference type="AlphaFoldDB" id="A0A9D1PBS3"/>
<dbReference type="EC" id="1.5.1.3" evidence="3 7"/>
<dbReference type="GO" id="GO:0004146">
    <property type="term" value="F:dihydrofolate reductase activity"/>
    <property type="evidence" value="ECO:0007669"/>
    <property type="project" value="UniProtKB-EC"/>
</dbReference>
<name>A0A9D1PBS3_9FIRM</name>
<dbReference type="InterPro" id="IPR012259">
    <property type="entry name" value="DHFR"/>
</dbReference>
<evidence type="ECO:0000256" key="3">
    <source>
        <dbReference type="ARBA" id="ARBA00012856"/>
    </source>
</evidence>
<protein>
    <recommendedName>
        <fullName evidence="3 7">Dihydrofolate reductase</fullName>
        <ecNumber evidence="3 7">1.5.1.3</ecNumber>
    </recommendedName>
</protein>
<reference evidence="9" key="2">
    <citation type="submission" date="2021-04" db="EMBL/GenBank/DDBJ databases">
        <authorList>
            <person name="Gilroy R."/>
        </authorList>
    </citation>
    <scope>NUCLEOTIDE SEQUENCE</scope>
    <source>
        <strain evidence="9">CHK195-9823</strain>
    </source>
</reference>
<comment type="function">
    <text evidence="7">Key enzyme in folate metabolism. Catalyzes an essential reaction for de novo glycine and purine synthesis, and for DNA precursor synthesis.</text>
</comment>
<comment type="caution">
    <text evidence="9">The sequence shown here is derived from an EMBL/GenBank/DDBJ whole genome shotgun (WGS) entry which is preliminary data.</text>
</comment>
<evidence type="ECO:0000313" key="9">
    <source>
        <dbReference type="EMBL" id="HIV37870.1"/>
    </source>
</evidence>
<dbReference type="GO" id="GO:0046655">
    <property type="term" value="P:folic acid metabolic process"/>
    <property type="evidence" value="ECO:0007669"/>
    <property type="project" value="TreeGrafter"/>
</dbReference>
<dbReference type="GO" id="GO:0046654">
    <property type="term" value="P:tetrahydrofolate biosynthetic process"/>
    <property type="evidence" value="ECO:0007669"/>
    <property type="project" value="InterPro"/>
</dbReference>
<dbReference type="Pfam" id="PF00186">
    <property type="entry name" value="DHFR_1"/>
    <property type="match status" value="1"/>
</dbReference>
<organism evidence="9 10">
    <name type="scientific">Candidatus Blautia stercorigallinarum</name>
    <dbReference type="NCBI Taxonomy" id="2838501"/>
    <lineage>
        <taxon>Bacteria</taxon>
        <taxon>Bacillati</taxon>
        <taxon>Bacillota</taxon>
        <taxon>Clostridia</taxon>
        <taxon>Lachnospirales</taxon>
        <taxon>Lachnospiraceae</taxon>
        <taxon>Blautia</taxon>
    </lineage>
</organism>
<comment type="catalytic activity">
    <reaction evidence="7">
        <text>(6S)-5,6,7,8-tetrahydrofolate + NADP(+) = 7,8-dihydrofolate + NADPH + H(+)</text>
        <dbReference type="Rhea" id="RHEA:15009"/>
        <dbReference type="ChEBI" id="CHEBI:15378"/>
        <dbReference type="ChEBI" id="CHEBI:57451"/>
        <dbReference type="ChEBI" id="CHEBI:57453"/>
        <dbReference type="ChEBI" id="CHEBI:57783"/>
        <dbReference type="ChEBI" id="CHEBI:58349"/>
        <dbReference type="EC" id="1.5.1.3"/>
    </reaction>
</comment>
<dbReference type="GO" id="GO:0050661">
    <property type="term" value="F:NADP binding"/>
    <property type="evidence" value="ECO:0007669"/>
    <property type="project" value="InterPro"/>
</dbReference>
<dbReference type="InterPro" id="IPR001796">
    <property type="entry name" value="DHFR_dom"/>
</dbReference>
<feature type="domain" description="DHFR" evidence="8">
    <location>
        <begin position="1"/>
        <end position="161"/>
    </location>
</feature>
<dbReference type="GO" id="GO:0046452">
    <property type="term" value="P:dihydrofolate metabolic process"/>
    <property type="evidence" value="ECO:0007669"/>
    <property type="project" value="TreeGrafter"/>
</dbReference>
<evidence type="ECO:0000259" key="8">
    <source>
        <dbReference type="PROSITE" id="PS51330"/>
    </source>
</evidence>
<evidence type="ECO:0000256" key="5">
    <source>
        <dbReference type="ARBA" id="ARBA00022857"/>
    </source>
</evidence>
<evidence type="ECO:0000256" key="1">
    <source>
        <dbReference type="ARBA" id="ARBA00004903"/>
    </source>
</evidence>
<sequence length="176" mass="19992">MNLIVAVDSNWGIGKDNKLLVSIPADMKFFRTTTSGKVVIMGRKTLESFPNGLPLKNRVNIVITGNKDYKVKDGVVVHSVEEALQEAGKYPSEDVYVIGGDSIYRQMLPYCSKAHVTKIDFAYQADTFFPNLDQMEEWEITEESEEQTYFDLEYTFVTYEKKDKSKTPMQAYGASN</sequence>
<dbReference type="PANTHER" id="PTHR48069">
    <property type="entry name" value="DIHYDROFOLATE REDUCTASE"/>
    <property type="match status" value="1"/>
</dbReference>
<accession>A0A9D1PBS3</accession>